<dbReference type="GO" id="GO:0019058">
    <property type="term" value="P:viral life cycle"/>
    <property type="evidence" value="ECO:0007669"/>
    <property type="project" value="InterPro"/>
</dbReference>
<evidence type="ECO:0000313" key="1">
    <source>
        <dbReference type="EMBL" id="AAP03133.1"/>
    </source>
</evidence>
<dbReference type="InterPro" id="IPR023634">
    <property type="entry name" value="Reovirus_capsid_sigma-3_dom_sf"/>
</dbReference>
<accession>Q80FJ2</accession>
<dbReference type="EMBL" id="AY238886">
    <property type="protein sequence ID" value="AAP03133.1"/>
    <property type="molecule type" value="Genomic_RNA"/>
</dbReference>
<dbReference type="Gene3D" id="3.90.1630.10">
    <property type="entry name" value="Outer-capsid protein sigma 3, small lobe"/>
    <property type="match status" value="1"/>
</dbReference>
<reference evidence="1" key="1">
    <citation type="journal article" date="2004" name="Virology">
        <title>Reptilian reovirus: a new fusogenic orthoreovirus species.</title>
        <authorList>
            <person name="Duncan R."/>
            <person name="Corcoran J."/>
            <person name="Shou J."/>
            <person name="Stoltz D."/>
        </authorList>
    </citation>
    <scope>NUCLEOTIDE SEQUENCE</scope>
</reference>
<dbReference type="Pfam" id="PF00979">
    <property type="entry name" value="Reovirus_cap"/>
    <property type="match status" value="1"/>
</dbReference>
<sequence>MELPLVQHHSVIEAIRNSYNNIIPSYKTGKGWIVNEYTEPEIVKVGQAYCCAQCCGVLHYGAPPKEGEEFYHHKCHARYNVTNTPLNNFARTGRITRHIFDAHCAALTHHIQDITDADDREADTLIHSYTLPDDMTVKVVEGDYDTEVPGKCHPLLDARVDPEFWKEPFMYHHVSGNDTLANNKVVHLTGRLAEILDGAKMWSSVLSPPETHMENVLRGMQIDANPYEWQVTRSGALKIGGRGGFIFSEGKEVSYSFRKSDLRVTDSLKLDNHCLSPMPAGVMVQLRATVDGPPSPSVYICDKEKAEHYRNIMKNILAGWHQSAKGVAFPLGVEKMEQMLHDQAHEYFGGYRRQIKDLRRKGALQDVSRYRLKMEQQNPVNLVRRAE</sequence>
<protein>
    <submittedName>
        <fullName evidence="1">Sigma-class major outer capsid protein</fullName>
    </submittedName>
</protein>
<name>Q80FJ2_9REOV</name>
<dbReference type="SUPFAM" id="SSF64465">
    <property type="entry name" value="Outer capsid protein sigma 3"/>
    <property type="match status" value="1"/>
</dbReference>
<dbReference type="InterPro" id="IPR000153">
    <property type="entry name" value="Reo_capsid_sigma3"/>
</dbReference>
<dbReference type="GO" id="GO:0005198">
    <property type="term" value="F:structural molecule activity"/>
    <property type="evidence" value="ECO:0007669"/>
    <property type="project" value="InterPro"/>
</dbReference>
<organism evidence="1">
    <name type="scientific">Reptilian orthoreovirus</name>
    <dbReference type="NCBI Taxonomy" id="226613"/>
    <lineage>
        <taxon>Viruses</taxon>
        <taxon>Riboviria</taxon>
        <taxon>Orthornavirae</taxon>
        <taxon>Duplornaviricota</taxon>
        <taxon>Resentoviricetes</taxon>
        <taxon>Reovirales</taxon>
        <taxon>Spinareoviridae</taxon>
        <taxon>Orthoreovirus</taxon>
        <taxon>Orthoreovirus reptilis</taxon>
    </lineage>
</organism>
<proteinExistence type="predicted"/>